<dbReference type="Proteomes" id="UP000229681">
    <property type="component" value="Unassembled WGS sequence"/>
</dbReference>
<keyword evidence="6" id="KW-0902">Two-component regulatory system</keyword>
<keyword evidence="4" id="KW-0808">Transferase</keyword>
<dbReference type="Pfam" id="PF00512">
    <property type="entry name" value="HisKA"/>
    <property type="match status" value="1"/>
</dbReference>
<dbReference type="PANTHER" id="PTHR45453">
    <property type="entry name" value="PHOSPHATE REGULON SENSOR PROTEIN PHOR"/>
    <property type="match status" value="1"/>
</dbReference>
<dbReference type="EC" id="2.7.13.3" evidence="2"/>
<organism evidence="8 9">
    <name type="scientific">Candidatus Thermofonsia Clade 1 bacterium</name>
    <dbReference type="NCBI Taxonomy" id="2364210"/>
    <lineage>
        <taxon>Bacteria</taxon>
        <taxon>Bacillati</taxon>
        <taxon>Chloroflexota</taxon>
        <taxon>Candidatus Thermofontia</taxon>
        <taxon>Candidatus Thermofonsia Clade 1</taxon>
    </lineage>
</organism>
<dbReference type="GO" id="GO:0004721">
    <property type="term" value="F:phosphoprotein phosphatase activity"/>
    <property type="evidence" value="ECO:0007669"/>
    <property type="project" value="TreeGrafter"/>
</dbReference>
<evidence type="ECO:0000259" key="7">
    <source>
        <dbReference type="PROSITE" id="PS50109"/>
    </source>
</evidence>
<accession>A0A2M8PIJ6</accession>
<dbReference type="InterPro" id="IPR005467">
    <property type="entry name" value="His_kinase_dom"/>
</dbReference>
<dbReference type="SUPFAM" id="SSF55874">
    <property type="entry name" value="ATPase domain of HSP90 chaperone/DNA topoisomerase II/histidine kinase"/>
    <property type="match status" value="1"/>
</dbReference>
<dbReference type="InterPro" id="IPR036097">
    <property type="entry name" value="HisK_dim/P_sf"/>
</dbReference>
<dbReference type="EMBL" id="PGTM01000004">
    <property type="protein sequence ID" value="PJF37368.1"/>
    <property type="molecule type" value="Genomic_DNA"/>
</dbReference>
<proteinExistence type="predicted"/>
<dbReference type="Gene3D" id="1.10.287.130">
    <property type="match status" value="1"/>
</dbReference>
<evidence type="ECO:0000256" key="2">
    <source>
        <dbReference type="ARBA" id="ARBA00012438"/>
    </source>
</evidence>
<protein>
    <recommendedName>
        <fullName evidence="2">histidine kinase</fullName>
        <ecNumber evidence="2">2.7.13.3</ecNumber>
    </recommendedName>
</protein>
<evidence type="ECO:0000256" key="3">
    <source>
        <dbReference type="ARBA" id="ARBA00022553"/>
    </source>
</evidence>
<sequence length="556" mass="63101">MPDLHHSVFQRIRALFPANWQPITCSKATLIDFSHAIEDVFIVHQLHGVLFTGFQESSYWQQEVARYQHISQIAQQVCIFAGRPLPPEATYSEVRVTLPEDSPLRQEWFVIALTEHFSILLAGLDRLAPVEHEALRRFETLWTFDEGVISAVLSDLLELVRQQRPDKAAQVEEAVRRFPPRPPDAHYASLIVQKFLGHLEQQHLIAHRAIFQLDSLVEARTRQRDTAQQTLARVLQQLSSAVIVLNAQGEVVLSNDIGQFLLQGSWDRQGAYLPVLKAALAECAQQATIYQRDLILGDLSFVLSSSSLEAEDGERLTVVVLHDLSHLHLFDQTRQALLETLSHQLRTPLTALNNAIYLIERDPTRSSEYLSTLRASVHRLTTLVNNLLQIAETQLFNTSFLPIYVHEVLEHFMTHLGAQPWSACVRLENWLNQRLIVQLDLKRLIFCLLDVLDCMQARLPEGERILVRIEALSMAEDSPWLVIRFIDSGAALPTQELTSEALRRLSEPTHAFSAETQCALRLSMARRIIEQFGGLLSVENAPNRAQVSFHLPAKRG</sequence>
<evidence type="ECO:0000313" key="9">
    <source>
        <dbReference type="Proteomes" id="UP000229681"/>
    </source>
</evidence>
<dbReference type="CDD" id="cd00082">
    <property type="entry name" value="HisKA"/>
    <property type="match status" value="1"/>
</dbReference>
<evidence type="ECO:0000256" key="4">
    <source>
        <dbReference type="ARBA" id="ARBA00022679"/>
    </source>
</evidence>
<dbReference type="GO" id="GO:0000155">
    <property type="term" value="F:phosphorelay sensor kinase activity"/>
    <property type="evidence" value="ECO:0007669"/>
    <property type="project" value="InterPro"/>
</dbReference>
<evidence type="ECO:0000256" key="1">
    <source>
        <dbReference type="ARBA" id="ARBA00000085"/>
    </source>
</evidence>
<comment type="catalytic activity">
    <reaction evidence="1">
        <text>ATP + protein L-histidine = ADP + protein N-phospho-L-histidine.</text>
        <dbReference type="EC" id="2.7.13.3"/>
    </reaction>
</comment>
<dbReference type="InterPro" id="IPR019278">
    <property type="entry name" value="DICT_dom"/>
</dbReference>
<dbReference type="InterPro" id="IPR003661">
    <property type="entry name" value="HisK_dim/P_dom"/>
</dbReference>
<evidence type="ECO:0000256" key="6">
    <source>
        <dbReference type="ARBA" id="ARBA00023012"/>
    </source>
</evidence>
<dbReference type="Gene3D" id="3.30.565.10">
    <property type="entry name" value="Histidine kinase-like ATPase, C-terminal domain"/>
    <property type="match status" value="1"/>
</dbReference>
<dbReference type="SUPFAM" id="SSF47384">
    <property type="entry name" value="Homodimeric domain of signal transducing histidine kinase"/>
    <property type="match status" value="1"/>
</dbReference>
<reference evidence="8 9" key="1">
    <citation type="submission" date="2017-11" db="EMBL/GenBank/DDBJ databases">
        <title>Evolution of Phototrophy in the Chloroflexi Phylum Driven by Horizontal Gene Transfer.</title>
        <authorList>
            <person name="Ward L.M."/>
            <person name="Hemp J."/>
            <person name="Shih P.M."/>
            <person name="Mcglynn S.E."/>
            <person name="Fischer W."/>
        </authorList>
    </citation>
    <scope>NUCLEOTIDE SEQUENCE [LARGE SCALE GENOMIC DNA]</scope>
    <source>
        <strain evidence="8">JP3_13</strain>
    </source>
</reference>
<dbReference type="GO" id="GO:0016036">
    <property type="term" value="P:cellular response to phosphate starvation"/>
    <property type="evidence" value="ECO:0007669"/>
    <property type="project" value="TreeGrafter"/>
</dbReference>
<keyword evidence="5" id="KW-0418">Kinase</keyword>
<feature type="domain" description="Histidine kinase" evidence="7">
    <location>
        <begin position="340"/>
        <end position="555"/>
    </location>
</feature>
<evidence type="ECO:0000313" key="8">
    <source>
        <dbReference type="EMBL" id="PJF37368.1"/>
    </source>
</evidence>
<dbReference type="GO" id="GO:0005886">
    <property type="term" value="C:plasma membrane"/>
    <property type="evidence" value="ECO:0007669"/>
    <property type="project" value="TreeGrafter"/>
</dbReference>
<dbReference type="InterPro" id="IPR036890">
    <property type="entry name" value="HATPase_C_sf"/>
</dbReference>
<dbReference type="Pfam" id="PF10069">
    <property type="entry name" value="DICT"/>
    <property type="match status" value="1"/>
</dbReference>
<comment type="caution">
    <text evidence="8">The sequence shown here is derived from an EMBL/GenBank/DDBJ whole genome shotgun (WGS) entry which is preliminary data.</text>
</comment>
<dbReference type="PROSITE" id="PS50109">
    <property type="entry name" value="HIS_KIN"/>
    <property type="match status" value="1"/>
</dbReference>
<gene>
    <name evidence="8" type="ORF">CUN49_00730</name>
</gene>
<dbReference type="AlphaFoldDB" id="A0A2M8PIJ6"/>
<dbReference type="PANTHER" id="PTHR45453:SF1">
    <property type="entry name" value="PHOSPHATE REGULON SENSOR PROTEIN PHOR"/>
    <property type="match status" value="1"/>
</dbReference>
<evidence type="ECO:0000256" key="5">
    <source>
        <dbReference type="ARBA" id="ARBA00022777"/>
    </source>
</evidence>
<dbReference type="InterPro" id="IPR050351">
    <property type="entry name" value="BphY/WalK/GraS-like"/>
</dbReference>
<keyword evidence="3" id="KW-0597">Phosphoprotein</keyword>
<dbReference type="SMART" id="SM00388">
    <property type="entry name" value="HisKA"/>
    <property type="match status" value="1"/>
</dbReference>
<name>A0A2M8PIJ6_9CHLR</name>